<evidence type="ECO:0000313" key="3">
    <source>
        <dbReference type="EMBL" id="KAK9200161.1"/>
    </source>
</evidence>
<dbReference type="PANTHER" id="PTHR11017">
    <property type="entry name" value="LEUCINE-RICH REPEAT-CONTAINING PROTEIN"/>
    <property type="match status" value="1"/>
</dbReference>
<dbReference type="InterPro" id="IPR002156">
    <property type="entry name" value="RNaseH_domain"/>
</dbReference>
<dbReference type="SUPFAM" id="SSF52200">
    <property type="entry name" value="Toll/Interleukin receptor TIR domain"/>
    <property type="match status" value="1"/>
</dbReference>
<dbReference type="Gene3D" id="3.30.420.10">
    <property type="entry name" value="Ribonuclease H-like superfamily/Ribonuclease H"/>
    <property type="match status" value="1"/>
</dbReference>
<dbReference type="PROSITE" id="PS50104">
    <property type="entry name" value="TIR"/>
    <property type="match status" value="1"/>
</dbReference>
<dbReference type="GO" id="GO:0004523">
    <property type="term" value="F:RNA-DNA hybrid ribonuclease activity"/>
    <property type="evidence" value="ECO:0007669"/>
    <property type="project" value="InterPro"/>
</dbReference>
<organism evidence="3 4">
    <name type="scientific">Citrus x changshan-huyou</name>
    <dbReference type="NCBI Taxonomy" id="2935761"/>
    <lineage>
        <taxon>Eukaryota</taxon>
        <taxon>Viridiplantae</taxon>
        <taxon>Streptophyta</taxon>
        <taxon>Embryophyta</taxon>
        <taxon>Tracheophyta</taxon>
        <taxon>Spermatophyta</taxon>
        <taxon>Magnoliopsida</taxon>
        <taxon>eudicotyledons</taxon>
        <taxon>Gunneridae</taxon>
        <taxon>Pentapetalae</taxon>
        <taxon>rosids</taxon>
        <taxon>malvids</taxon>
        <taxon>Sapindales</taxon>
        <taxon>Rutaceae</taxon>
        <taxon>Aurantioideae</taxon>
        <taxon>Citrus</taxon>
    </lineage>
</organism>
<dbReference type="EMBL" id="JBCGBO010000005">
    <property type="protein sequence ID" value="KAK9200161.1"/>
    <property type="molecule type" value="Genomic_DNA"/>
</dbReference>
<keyword evidence="1" id="KW-0520">NAD</keyword>
<dbReference type="AlphaFoldDB" id="A0AAP0M7D5"/>
<evidence type="ECO:0000313" key="4">
    <source>
        <dbReference type="Proteomes" id="UP001428341"/>
    </source>
</evidence>
<dbReference type="Pfam" id="PF00931">
    <property type="entry name" value="NB-ARC"/>
    <property type="match status" value="1"/>
</dbReference>
<dbReference type="InterPro" id="IPR042197">
    <property type="entry name" value="Apaf_helical"/>
</dbReference>
<name>A0AAP0M7D5_9ROSI</name>
<proteinExistence type="predicted"/>
<dbReference type="InterPro" id="IPR000157">
    <property type="entry name" value="TIR_dom"/>
</dbReference>
<dbReference type="InterPro" id="IPR027417">
    <property type="entry name" value="P-loop_NTPase"/>
</dbReference>
<dbReference type="Gene3D" id="3.40.50.300">
    <property type="entry name" value="P-loop containing nucleotide triphosphate hydrolases"/>
    <property type="match status" value="1"/>
</dbReference>
<dbReference type="Pfam" id="PF01582">
    <property type="entry name" value="TIR"/>
    <property type="match status" value="1"/>
</dbReference>
<dbReference type="InterPro" id="IPR035897">
    <property type="entry name" value="Toll_tir_struct_dom_sf"/>
</dbReference>
<keyword evidence="4" id="KW-1185">Reference proteome</keyword>
<dbReference type="InterPro" id="IPR044730">
    <property type="entry name" value="RNase_H-like_dom_plant"/>
</dbReference>
<feature type="domain" description="TIR" evidence="2">
    <location>
        <begin position="305"/>
        <end position="450"/>
    </location>
</feature>
<dbReference type="GO" id="GO:0043531">
    <property type="term" value="F:ADP binding"/>
    <property type="evidence" value="ECO:0007669"/>
    <property type="project" value="InterPro"/>
</dbReference>
<reference evidence="3 4" key="1">
    <citation type="submission" date="2024-05" db="EMBL/GenBank/DDBJ databases">
        <title>Haplotype-resolved chromosome-level genome assembly of Huyou (Citrus changshanensis).</title>
        <authorList>
            <person name="Miao C."/>
            <person name="Chen W."/>
            <person name="Wu Y."/>
            <person name="Wang L."/>
            <person name="Zhao S."/>
            <person name="Grierson D."/>
            <person name="Xu C."/>
            <person name="Chen K."/>
        </authorList>
    </citation>
    <scope>NUCLEOTIDE SEQUENCE [LARGE SCALE GENOMIC DNA]</scope>
    <source>
        <strain evidence="3">01-14</strain>
        <tissue evidence="3">Leaf</tissue>
    </source>
</reference>
<dbReference type="InterPro" id="IPR012337">
    <property type="entry name" value="RNaseH-like_sf"/>
</dbReference>
<evidence type="ECO:0000259" key="2">
    <source>
        <dbReference type="PROSITE" id="PS50104"/>
    </source>
</evidence>
<dbReference type="Pfam" id="PF13456">
    <property type="entry name" value="RVT_3"/>
    <property type="match status" value="1"/>
</dbReference>
<dbReference type="Gene3D" id="1.10.8.430">
    <property type="entry name" value="Helical domain of apoptotic protease-activating factors"/>
    <property type="match status" value="1"/>
</dbReference>
<dbReference type="PANTHER" id="PTHR11017:SF559">
    <property type="entry name" value="DISEASE RESISTANCE PROTEIN CHL1"/>
    <property type="match status" value="1"/>
</dbReference>
<dbReference type="SMART" id="SM00255">
    <property type="entry name" value="TIR"/>
    <property type="match status" value="1"/>
</dbReference>
<dbReference type="CDD" id="cd06222">
    <property type="entry name" value="RNase_H_like"/>
    <property type="match status" value="1"/>
</dbReference>
<dbReference type="GO" id="GO:0007165">
    <property type="term" value="P:signal transduction"/>
    <property type="evidence" value="ECO:0007669"/>
    <property type="project" value="InterPro"/>
</dbReference>
<dbReference type="InterPro" id="IPR002182">
    <property type="entry name" value="NB-ARC"/>
</dbReference>
<dbReference type="GO" id="GO:0003676">
    <property type="term" value="F:nucleic acid binding"/>
    <property type="evidence" value="ECO:0007669"/>
    <property type="project" value="InterPro"/>
</dbReference>
<comment type="caution">
    <text evidence="3">The sequence shown here is derived from an EMBL/GenBank/DDBJ whole genome shotgun (WGS) entry which is preliminary data.</text>
</comment>
<dbReference type="FunFam" id="3.40.50.10140:FF:000007">
    <property type="entry name" value="Disease resistance protein (TIR-NBS-LRR class)"/>
    <property type="match status" value="1"/>
</dbReference>
<dbReference type="Gene3D" id="3.40.50.10140">
    <property type="entry name" value="Toll/interleukin-1 receptor homology (TIR) domain"/>
    <property type="match status" value="1"/>
</dbReference>
<protein>
    <recommendedName>
        <fullName evidence="2">TIR domain-containing protein</fullName>
    </recommendedName>
</protein>
<dbReference type="Proteomes" id="UP001428341">
    <property type="component" value="Unassembled WGS sequence"/>
</dbReference>
<dbReference type="SUPFAM" id="SSF53098">
    <property type="entry name" value="Ribonuclease H-like"/>
    <property type="match status" value="1"/>
</dbReference>
<gene>
    <name evidence="3" type="ORF">WN944_015357</name>
</gene>
<dbReference type="GO" id="GO:0006952">
    <property type="term" value="P:defense response"/>
    <property type="evidence" value="ECO:0007669"/>
    <property type="project" value="InterPro"/>
</dbReference>
<dbReference type="SUPFAM" id="SSF52540">
    <property type="entry name" value="P-loop containing nucleoside triphosphate hydrolases"/>
    <property type="match status" value="1"/>
</dbReference>
<accession>A0AAP0M7D5</accession>
<sequence>MGENGGWNEALIRAHFLPADAAQILRIALPNVPTMDKKVWKLKPSFYWFVRSAHMPFFCFAQKAADLFSKEEFVLFVALAWSIWKSRNKSLYGNSREDCHQVFNRAVLMLESTKAGLPGQASASPTIPTQADVWSPPEPPWYKLNTDEAVDKEGGFAGLGCIIRNCDGAVMAAATSKKPCLGDVEIAEALAILEGLKLAAEVTLSPLVIESDSKNVTNFILKGISSRGELDWFISEIRALIDKDTQYRVVYTPRSCNLVAHGLAKMALATSESRVWIEEVSKELEVLLECIHKVSSFVPYPLRHWKYDVFLSFRGEDTRKNFTDHLYAALDQKGIIVFRDDKELERGESISLGLFKAIEESKISIIVFSRNYAYSTWCLDKLVHILECKNKNPQQMTYPIFYDVEPTVVRKQTGIFQEAFARYEEIFAENIKRNEYEFILEIVKVISSKSPIILGILKNLVGIDSHLRSLRLLMDKGSNDVRMVGICGMGGIGKTTLARVVYNLTSHKFKGSSFLANVREISKEGGLISLQKQLFFQLLKLPNNGIWNVYDGINIIGIRLQHKKVLLMIDDVVDIKQLECLAGKREWFGPGSRIIITSRNKHLLMTHRVDEVYKLRELHDDNSLQLFCKKAFKAHQPKKGYEQLSKWVTKYSCGFPLALKVLGSFFV</sequence>
<dbReference type="PRINTS" id="PR00364">
    <property type="entry name" value="DISEASERSIST"/>
</dbReference>
<evidence type="ECO:0000256" key="1">
    <source>
        <dbReference type="ARBA" id="ARBA00023027"/>
    </source>
</evidence>
<dbReference type="InterPro" id="IPR036397">
    <property type="entry name" value="RNaseH_sf"/>
</dbReference>
<dbReference type="InterPro" id="IPR044974">
    <property type="entry name" value="Disease_R_plants"/>
</dbReference>